<dbReference type="EMBL" id="JAINUF010000010">
    <property type="protein sequence ID" value="KAJ8348603.1"/>
    <property type="molecule type" value="Genomic_DNA"/>
</dbReference>
<dbReference type="AlphaFoldDB" id="A0A9Q1F0H2"/>
<accession>A0A9Q1F0H2</accession>
<keyword evidence="2" id="KW-1185">Reference proteome</keyword>
<sequence>MGRRARSVPGKYPGVRRFLSATQAGKFKGPHGPDCERGLLARGPLCPIQGIDPRATAELLQFDPISAESEQYRAHLEKL</sequence>
<gene>
    <name evidence="1" type="ORF">SKAU_G00271920</name>
</gene>
<organism evidence="1 2">
    <name type="scientific">Synaphobranchus kaupii</name>
    <name type="common">Kaup's arrowtooth eel</name>
    <dbReference type="NCBI Taxonomy" id="118154"/>
    <lineage>
        <taxon>Eukaryota</taxon>
        <taxon>Metazoa</taxon>
        <taxon>Chordata</taxon>
        <taxon>Craniata</taxon>
        <taxon>Vertebrata</taxon>
        <taxon>Euteleostomi</taxon>
        <taxon>Actinopterygii</taxon>
        <taxon>Neopterygii</taxon>
        <taxon>Teleostei</taxon>
        <taxon>Anguilliformes</taxon>
        <taxon>Synaphobranchidae</taxon>
        <taxon>Synaphobranchus</taxon>
    </lineage>
</organism>
<reference evidence="1" key="1">
    <citation type="journal article" date="2023" name="Science">
        <title>Genome structures resolve the early diversification of teleost fishes.</title>
        <authorList>
            <person name="Parey E."/>
            <person name="Louis A."/>
            <person name="Montfort J."/>
            <person name="Bouchez O."/>
            <person name="Roques C."/>
            <person name="Iampietro C."/>
            <person name="Lluch J."/>
            <person name="Castinel A."/>
            <person name="Donnadieu C."/>
            <person name="Desvignes T."/>
            <person name="Floi Bucao C."/>
            <person name="Jouanno E."/>
            <person name="Wen M."/>
            <person name="Mejri S."/>
            <person name="Dirks R."/>
            <person name="Jansen H."/>
            <person name="Henkel C."/>
            <person name="Chen W.J."/>
            <person name="Zahm M."/>
            <person name="Cabau C."/>
            <person name="Klopp C."/>
            <person name="Thompson A.W."/>
            <person name="Robinson-Rechavi M."/>
            <person name="Braasch I."/>
            <person name="Lecointre G."/>
            <person name="Bobe J."/>
            <person name="Postlethwait J.H."/>
            <person name="Berthelot C."/>
            <person name="Roest Crollius H."/>
            <person name="Guiguen Y."/>
        </authorList>
    </citation>
    <scope>NUCLEOTIDE SEQUENCE</scope>
    <source>
        <strain evidence="1">WJC10195</strain>
    </source>
</reference>
<evidence type="ECO:0000313" key="1">
    <source>
        <dbReference type="EMBL" id="KAJ8348603.1"/>
    </source>
</evidence>
<name>A0A9Q1F0H2_SYNKA</name>
<evidence type="ECO:0000313" key="2">
    <source>
        <dbReference type="Proteomes" id="UP001152622"/>
    </source>
</evidence>
<comment type="caution">
    <text evidence="1">The sequence shown here is derived from an EMBL/GenBank/DDBJ whole genome shotgun (WGS) entry which is preliminary data.</text>
</comment>
<protein>
    <submittedName>
        <fullName evidence="1">Uncharacterized protein</fullName>
    </submittedName>
</protein>
<proteinExistence type="predicted"/>
<dbReference type="Proteomes" id="UP001152622">
    <property type="component" value="Chromosome 10"/>
</dbReference>